<dbReference type="Proteomes" id="UP000436822">
    <property type="component" value="Unassembled WGS sequence"/>
</dbReference>
<dbReference type="EMBL" id="BLJE01000006">
    <property type="protein sequence ID" value="GFE66902.1"/>
    <property type="molecule type" value="Genomic_DNA"/>
</dbReference>
<evidence type="ECO:0000256" key="1">
    <source>
        <dbReference type="SAM" id="Phobius"/>
    </source>
</evidence>
<keyword evidence="1" id="KW-0812">Transmembrane</keyword>
<dbReference type="InterPro" id="IPR018687">
    <property type="entry name" value="DUF2177_membr"/>
</dbReference>
<keyword evidence="1" id="KW-0472">Membrane</keyword>
<sequence length="134" mass="14967">MLPLVIAYVVTVVVFLAVDFVGLSYIVKPTFERYISDWLLEDLRLGPALAFYLFFVIGVIWFVSAPAIFNDKTLVWVFLNAAFLGALAYGTYEFTNLATLRDWSWTMVATDLTWGTFLTGFSATVGVAVTRALT</sequence>
<evidence type="ECO:0000313" key="3">
    <source>
        <dbReference type="Proteomes" id="UP000436822"/>
    </source>
</evidence>
<comment type="caution">
    <text evidence="2">The sequence shown here is derived from an EMBL/GenBank/DDBJ whole genome shotgun (WGS) entry which is preliminary data.</text>
</comment>
<dbReference type="AlphaFoldDB" id="A0A6N6JNI2"/>
<evidence type="ECO:0000313" key="2">
    <source>
        <dbReference type="EMBL" id="GFE66902.1"/>
    </source>
</evidence>
<feature type="transmembrane region" description="Helical" evidence="1">
    <location>
        <begin position="48"/>
        <end position="68"/>
    </location>
</feature>
<evidence type="ECO:0008006" key="4">
    <source>
        <dbReference type="Google" id="ProtNLM"/>
    </source>
</evidence>
<name>A0A6N6JNI2_9RHOB</name>
<organism evidence="2 3">
    <name type="scientific">Litoreibacter roseus</name>
    <dbReference type="NCBI Taxonomy" id="2601869"/>
    <lineage>
        <taxon>Bacteria</taxon>
        <taxon>Pseudomonadati</taxon>
        <taxon>Pseudomonadota</taxon>
        <taxon>Alphaproteobacteria</taxon>
        <taxon>Rhodobacterales</taxon>
        <taxon>Roseobacteraceae</taxon>
        <taxon>Litoreibacter</taxon>
    </lineage>
</organism>
<reference evidence="2 3" key="1">
    <citation type="submission" date="2019-12" db="EMBL/GenBank/DDBJ databases">
        <title>Litoreibacter badius sp. nov., a novel bacteriochlorophyll a-containing bacterium in the genus Litoreibacter.</title>
        <authorList>
            <person name="Kanamuro M."/>
            <person name="Takabe Y."/>
            <person name="Mori K."/>
            <person name="Takaichi S."/>
            <person name="Hanada S."/>
        </authorList>
    </citation>
    <scope>NUCLEOTIDE SEQUENCE [LARGE SCALE GENOMIC DNA]</scope>
    <source>
        <strain evidence="2 3">K6</strain>
    </source>
</reference>
<feature type="transmembrane region" description="Helical" evidence="1">
    <location>
        <begin position="112"/>
        <end position="133"/>
    </location>
</feature>
<protein>
    <recommendedName>
        <fullName evidence="4">DUF2177 family protein</fullName>
    </recommendedName>
</protein>
<proteinExistence type="predicted"/>
<feature type="transmembrane region" description="Helical" evidence="1">
    <location>
        <begin position="6"/>
        <end position="27"/>
    </location>
</feature>
<dbReference type="Pfam" id="PF09945">
    <property type="entry name" value="DUF2177"/>
    <property type="match status" value="1"/>
</dbReference>
<accession>A0A6N6JNI2</accession>
<dbReference type="RefSeq" id="WP_306439016.1">
    <property type="nucleotide sequence ID" value="NZ_BLJE01000006.1"/>
</dbReference>
<gene>
    <name evidence="2" type="ORF">KIN_39760</name>
</gene>
<keyword evidence="1" id="KW-1133">Transmembrane helix</keyword>
<feature type="transmembrane region" description="Helical" evidence="1">
    <location>
        <begin position="74"/>
        <end position="92"/>
    </location>
</feature>
<keyword evidence="3" id="KW-1185">Reference proteome</keyword>